<evidence type="ECO:0000313" key="2">
    <source>
        <dbReference type="Proteomes" id="UP000249130"/>
    </source>
</evidence>
<evidence type="ECO:0008006" key="3">
    <source>
        <dbReference type="Google" id="ProtNLM"/>
    </source>
</evidence>
<dbReference type="InterPro" id="IPR024409">
    <property type="entry name" value="DUF3833"/>
</dbReference>
<dbReference type="EMBL" id="NPEX01000074">
    <property type="protein sequence ID" value="RAI43720.1"/>
    <property type="molecule type" value="Genomic_DNA"/>
</dbReference>
<gene>
    <name evidence="1" type="ORF">CH341_12865</name>
</gene>
<dbReference type="AlphaFoldDB" id="A0A327KXV7"/>
<sequence>MKIDDFAGRGPELKPEEFLTGRLEGWAVLESPLGGLSQRASVTAEGCFDDATATLHFHETWTFDDGHTDTLRWRIRRTGPGHYTGSEDRLEGEAEGEQAGFAFHWRYTRDVPQKDGGSTKLNFDDWFWRIDDEAVIVKGTAGRLGLPFASAHVTYRRAQ</sequence>
<protein>
    <recommendedName>
        <fullName evidence="3">DUF3833 domain-containing protein</fullName>
    </recommendedName>
</protein>
<dbReference type="Proteomes" id="UP000249130">
    <property type="component" value="Unassembled WGS sequence"/>
</dbReference>
<dbReference type="OrthoDB" id="5296954at2"/>
<dbReference type="Pfam" id="PF12915">
    <property type="entry name" value="DUF3833"/>
    <property type="match status" value="1"/>
</dbReference>
<organism evidence="1 2">
    <name type="scientific">Rhodoplanes roseus</name>
    <dbReference type="NCBI Taxonomy" id="29409"/>
    <lineage>
        <taxon>Bacteria</taxon>
        <taxon>Pseudomonadati</taxon>
        <taxon>Pseudomonadota</taxon>
        <taxon>Alphaproteobacteria</taxon>
        <taxon>Hyphomicrobiales</taxon>
        <taxon>Nitrobacteraceae</taxon>
        <taxon>Rhodoplanes</taxon>
    </lineage>
</organism>
<comment type="caution">
    <text evidence="1">The sequence shown here is derived from an EMBL/GenBank/DDBJ whole genome shotgun (WGS) entry which is preliminary data.</text>
</comment>
<evidence type="ECO:0000313" key="1">
    <source>
        <dbReference type="EMBL" id="RAI43720.1"/>
    </source>
</evidence>
<proteinExistence type="predicted"/>
<keyword evidence="2" id="KW-1185">Reference proteome</keyword>
<reference evidence="1 2" key="1">
    <citation type="submission" date="2017-07" db="EMBL/GenBank/DDBJ databases">
        <title>Draft Genome Sequences of Select Purple Nonsulfur Bacteria.</title>
        <authorList>
            <person name="Lasarre B."/>
            <person name="Mckinlay J.B."/>
        </authorList>
    </citation>
    <scope>NUCLEOTIDE SEQUENCE [LARGE SCALE GENOMIC DNA]</scope>
    <source>
        <strain evidence="1 2">DSM 5909</strain>
    </source>
</reference>
<accession>A0A327KXV7</accession>
<name>A0A327KXV7_9BRAD</name>
<dbReference type="RefSeq" id="WP_111419438.1">
    <property type="nucleotide sequence ID" value="NZ_NPEX01000074.1"/>
</dbReference>